<evidence type="ECO:0000259" key="10">
    <source>
        <dbReference type="PROSITE" id="PS51900"/>
    </source>
</evidence>
<dbReference type="AlphaFoldDB" id="A0A645B621"/>
<protein>
    <submittedName>
        <fullName evidence="11">Tyrosine recombinase XerD</fullName>
    </submittedName>
</protein>
<evidence type="ECO:0000256" key="2">
    <source>
        <dbReference type="ARBA" id="ARBA00022490"/>
    </source>
</evidence>
<evidence type="ECO:0000256" key="6">
    <source>
        <dbReference type="ARBA" id="ARBA00023125"/>
    </source>
</evidence>
<evidence type="ECO:0000259" key="9">
    <source>
        <dbReference type="PROSITE" id="PS51898"/>
    </source>
</evidence>
<dbReference type="Gene3D" id="1.10.443.10">
    <property type="entry name" value="Intergrase catalytic core"/>
    <property type="match status" value="1"/>
</dbReference>
<evidence type="ECO:0000256" key="4">
    <source>
        <dbReference type="ARBA" id="ARBA00022829"/>
    </source>
</evidence>
<evidence type="ECO:0000256" key="8">
    <source>
        <dbReference type="ARBA" id="ARBA00023306"/>
    </source>
</evidence>
<dbReference type="InterPro" id="IPR050090">
    <property type="entry name" value="Tyrosine_recombinase_XerCD"/>
</dbReference>
<dbReference type="GO" id="GO:0051301">
    <property type="term" value="P:cell division"/>
    <property type="evidence" value="ECO:0007669"/>
    <property type="project" value="UniProtKB-KW"/>
</dbReference>
<dbReference type="Gene3D" id="1.10.150.130">
    <property type="match status" value="1"/>
</dbReference>
<keyword evidence="6" id="KW-0238">DNA-binding</keyword>
<organism evidence="11">
    <name type="scientific">bioreactor metagenome</name>
    <dbReference type="NCBI Taxonomy" id="1076179"/>
    <lineage>
        <taxon>unclassified sequences</taxon>
        <taxon>metagenomes</taxon>
        <taxon>ecological metagenomes</taxon>
    </lineage>
</organism>
<name>A0A645B621_9ZZZZ</name>
<dbReference type="InterPro" id="IPR011010">
    <property type="entry name" value="DNA_brk_join_enz"/>
</dbReference>
<keyword evidence="3" id="KW-0132">Cell division</keyword>
<dbReference type="GO" id="GO:0006310">
    <property type="term" value="P:DNA recombination"/>
    <property type="evidence" value="ECO:0007669"/>
    <property type="project" value="UniProtKB-KW"/>
</dbReference>
<dbReference type="SUPFAM" id="SSF56349">
    <property type="entry name" value="DNA breaking-rejoining enzymes"/>
    <property type="match status" value="1"/>
</dbReference>
<comment type="caution">
    <text evidence="11">The sequence shown here is derived from an EMBL/GenBank/DDBJ whole genome shotgun (WGS) entry which is preliminary data.</text>
</comment>
<keyword evidence="5" id="KW-0229">DNA integration</keyword>
<keyword evidence="7" id="KW-0233">DNA recombination</keyword>
<dbReference type="EMBL" id="VSSQ01018038">
    <property type="protein sequence ID" value="MPM60890.1"/>
    <property type="molecule type" value="Genomic_DNA"/>
</dbReference>
<comment type="subcellular location">
    <subcellularLocation>
        <location evidence="1">Cytoplasm</location>
    </subcellularLocation>
</comment>
<dbReference type="InterPro" id="IPR004107">
    <property type="entry name" value="Integrase_SAM-like_N"/>
</dbReference>
<proteinExistence type="predicted"/>
<dbReference type="InterPro" id="IPR044068">
    <property type="entry name" value="CB"/>
</dbReference>
<gene>
    <name evidence="11" type="primary">xerD_76</name>
    <name evidence="11" type="ORF">SDC9_107744</name>
</gene>
<keyword evidence="8" id="KW-0131">Cell cycle</keyword>
<dbReference type="GO" id="GO:0007059">
    <property type="term" value="P:chromosome segregation"/>
    <property type="evidence" value="ECO:0007669"/>
    <property type="project" value="UniProtKB-KW"/>
</dbReference>
<evidence type="ECO:0000256" key="7">
    <source>
        <dbReference type="ARBA" id="ARBA00023172"/>
    </source>
</evidence>
<dbReference type="PANTHER" id="PTHR30349">
    <property type="entry name" value="PHAGE INTEGRASE-RELATED"/>
    <property type="match status" value="1"/>
</dbReference>
<evidence type="ECO:0000256" key="5">
    <source>
        <dbReference type="ARBA" id="ARBA00022908"/>
    </source>
</evidence>
<dbReference type="PROSITE" id="PS51898">
    <property type="entry name" value="TYR_RECOMBINASE"/>
    <property type="match status" value="1"/>
</dbReference>
<accession>A0A645B621</accession>
<sequence length="310" mass="35342">MQADKTCPLVEQYLAYLVTIKGRSKNTVFEYRLDLLQFFRFLAVSRNIEYLDFRFINIEFVRSIQLGDMYAFLAYCQEELNSSAGTRARKIISIRQFWKYLKTKAHLIDNNIAEELETPKLPKRIVRCLTLEESVRLLIASASSSVRDNCIITIFLNCALRLSELAALNIDQIEADIISVVGKGNKERKIYMTPAVKQALIKWLPIRKTLSVNTDALFISRNKSRLTARSIQNVVKKHIVAAGINPKGLSTHKLRHTAATLMYKYGRVDIRSLQQILGHESIATTEIYTHVDDSQLQAAVNANPLAMMFN</sequence>
<reference evidence="11" key="1">
    <citation type="submission" date="2019-08" db="EMBL/GenBank/DDBJ databases">
        <authorList>
            <person name="Kucharzyk K."/>
            <person name="Murdoch R.W."/>
            <person name="Higgins S."/>
            <person name="Loffler F."/>
        </authorList>
    </citation>
    <scope>NUCLEOTIDE SEQUENCE</scope>
</reference>
<dbReference type="PANTHER" id="PTHR30349:SF77">
    <property type="entry name" value="TYROSINE RECOMBINASE XERC"/>
    <property type="match status" value="1"/>
</dbReference>
<dbReference type="Pfam" id="PF00589">
    <property type="entry name" value="Phage_integrase"/>
    <property type="match status" value="1"/>
</dbReference>
<evidence type="ECO:0000256" key="1">
    <source>
        <dbReference type="ARBA" id="ARBA00004496"/>
    </source>
</evidence>
<dbReference type="InterPro" id="IPR010998">
    <property type="entry name" value="Integrase_recombinase_N"/>
</dbReference>
<dbReference type="PROSITE" id="PS51900">
    <property type="entry name" value="CB"/>
    <property type="match status" value="1"/>
</dbReference>
<dbReference type="GO" id="GO:0003677">
    <property type="term" value="F:DNA binding"/>
    <property type="evidence" value="ECO:0007669"/>
    <property type="project" value="UniProtKB-KW"/>
</dbReference>
<dbReference type="GO" id="GO:0005737">
    <property type="term" value="C:cytoplasm"/>
    <property type="evidence" value="ECO:0007669"/>
    <property type="project" value="UniProtKB-SubCell"/>
</dbReference>
<keyword evidence="4" id="KW-0159">Chromosome partition</keyword>
<keyword evidence="2" id="KW-0963">Cytoplasm</keyword>
<dbReference type="Pfam" id="PF02899">
    <property type="entry name" value="Phage_int_SAM_1"/>
    <property type="match status" value="1"/>
</dbReference>
<dbReference type="InterPro" id="IPR013762">
    <property type="entry name" value="Integrase-like_cat_sf"/>
</dbReference>
<feature type="domain" description="Core-binding (CB)" evidence="10">
    <location>
        <begin position="4"/>
        <end position="102"/>
    </location>
</feature>
<dbReference type="InterPro" id="IPR002104">
    <property type="entry name" value="Integrase_catalytic"/>
</dbReference>
<evidence type="ECO:0000256" key="3">
    <source>
        <dbReference type="ARBA" id="ARBA00022618"/>
    </source>
</evidence>
<dbReference type="GO" id="GO:0015074">
    <property type="term" value="P:DNA integration"/>
    <property type="evidence" value="ECO:0007669"/>
    <property type="project" value="UniProtKB-KW"/>
</dbReference>
<evidence type="ECO:0000313" key="11">
    <source>
        <dbReference type="EMBL" id="MPM60890.1"/>
    </source>
</evidence>
<feature type="domain" description="Tyr recombinase" evidence="9">
    <location>
        <begin position="124"/>
        <end position="301"/>
    </location>
</feature>